<feature type="domain" description="PDZ" evidence="1">
    <location>
        <begin position="36"/>
        <end position="84"/>
    </location>
</feature>
<dbReference type="SUPFAM" id="SSF50156">
    <property type="entry name" value="PDZ domain-like"/>
    <property type="match status" value="1"/>
</dbReference>
<dbReference type="AlphaFoldDB" id="A0A4W5QQK7"/>
<dbReference type="GeneTree" id="ENSGT00940000180324"/>
<dbReference type="GO" id="GO:0005737">
    <property type="term" value="C:cytoplasm"/>
    <property type="evidence" value="ECO:0007669"/>
    <property type="project" value="TreeGrafter"/>
</dbReference>
<dbReference type="InterPro" id="IPR052074">
    <property type="entry name" value="NonRcpt_TyrProt_Phosphatase"/>
</dbReference>
<dbReference type="Proteomes" id="UP000314982">
    <property type="component" value="Unassembled WGS sequence"/>
</dbReference>
<dbReference type="Ensembl" id="ENSHHUT00000080984.1">
    <property type="protein sequence ID" value="ENSHHUP00000078452.1"/>
    <property type="gene ID" value="ENSHHUG00000045778.1"/>
</dbReference>
<dbReference type="InterPro" id="IPR036034">
    <property type="entry name" value="PDZ_sf"/>
</dbReference>
<organism evidence="2 3">
    <name type="scientific">Hucho hucho</name>
    <name type="common">huchen</name>
    <dbReference type="NCBI Taxonomy" id="62062"/>
    <lineage>
        <taxon>Eukaryota</taxon>
        <taxon>Metazoa</taxon>
        <taxon>Chordata</taxon>
        <taxon>Craniata</taxon>
        <taxon>Vertebrata</taxon>
        <taxon>Euteleostomi</taxon>
        <taxon>Actinopterygii</taxon>
        <taxon>Neopterygii</taxon>
        <taxon>Teleostei</taxon>
        <taxon>Protacanthopterygii</taxon>
        <taxon>Salmoniformes</taxon>
        <taxon>Salmonidae</taxon>
        <taxon>Salmoninae</taxon>
        <taxon>Hucho</taxon>
    </lineage>
</organism>
<reference evidence="3" key="1">
    <citation type="submission" date="2018-06" db="EMBL/GenBank/DDBJ databases">
        <title>Genome assembly of Danube salmon.</title>
        <authorList>
            <person name="Macqueen D.J."/>
            <person name="Gundappa M.K."/>
        </authorList>
    </citation>
    <scope>NUCLEOTIDE SEQUENCE [LARGE SCALE GENOMIC DNA]</scope>
</reference>
<dbReference type="GO" id="GO:0036312">
    <property type="term" value="F:phosphatidylinositol 3-kinase regulatory subunit binding"/>
    <property type="evidence" value="ECO:0007669"/>
    <property type="project" value="TreeGrafter"/>
</dbReference>
<proteinExistence type="predicted"/>
<protein>
    <recommendedName>
        <fullName evidence="1">PDZ domain-containing protein</fullName>
    </recommendedName>
</protein>
<dbReference type="GO" id="GO:0004725">
    <property type="term" value="F:protein tyrosine phosphatase activity"/>
    <property type="evidence" value="ECO:0007669"/>
    <property type="project" value="TreeGrafter"/>
</dbReference>
<dbReference type="GO" id="GO:0005634">
    <property type="term" value="C:nucleus"/>
    <property type="evidence" value="ECO:0007669"/>
    <property type="project" value="TreeGrafter"/>
</dbReference>
<evidence type="ECO:0000259" key="1">
    <source>
        <dbReference type="PROSITE" id="PS50106"/>
    </source>
</evidence>
<dbReference type="InterPro" id="IPR001478">
    <property type="entry name" value="PDZ"/>
</dbReference>
<evidence type="ECO:0000313" key="3">
    <source>
        <dbReference type="Proteomes" id="UP000314982"/>
    </source>
</evidence>
<reference evidence="2" key="3">
    <citation type="submission" date="2025-09" db="UniProtKB">
        <authorList>
            <consortium name="Ensembl"/>
        </authorList>
    </citation>
    <scope>IDENTIFICATION</scope>
</reference>
<dbReference type="Gene3D" id="2.30.42.10">
    <property type="match status" value="1"/>
</dbReference>
<name>A0A4W5QQK7_9TELE</name>
<reference evidence="2" key="2">
    <citation type="submission" date="2025-08" db="UniProtKB">
        <authorList>
            <consortium name="Ensembl"/>
        </authorList>
    </citation>
    <scope>IDENTIFICATION</scope>
</reference>
<sequence length="94" mass="10174">MHSSGLPSMPVFLTSVHDSLKDKLNALPSPEREITTVNLKKDVKYGLEFQIVGGENSGCVDLGNFISSISPGGPADVNCCLKPGQWDILFFCNF</sequence>
<dbReference type="PROSITE" id="PS50106">
    <property type="entry name" value="PDZ"/>
    <property type="match status" value="1"/>
</dbReference>
<dbReference type="PANTHER" id="PTHR46900">
    <property type="entry name" value="TYROSINE-PROTEIN PHOSPHATASE NON-RECEPTOR TYPE 13"/>
    <property type="match status" value="1"/>
</dbReference>
<dbReference type="PANTHER" id="PTHR46900:SF1">
    <property type="entry name" value="TYROSINE-PROTEIN PHOSPHATASE NON-RECEPTOR TYPE 13"/>
    <property type="match status" value="1"/>
</dbReference>
<keyword evidence="3" id="KW-1185">Reference proteome</keyword>
<accession>A0A4W5QQK7</accession>
<dbReference type="STRING" id="62062.ENSHHUP00000078452"/>
<evidence type="ECO:0000313" key="2">
    <source>
        <dbReference type="Ensembl" id="ENSHHUP00000078452.1"/>
    </source>
</evidence>